<gene>
    <name evidence="1" type="ORF">M419DRAFT_118629</name>
</gene>
<dbReference type="Proteomes" id="UP000024376">
    <property type="component" value="Unassembled WGS sequence"/>
</dbReference>
<name>A0A024SAD9_HYPJR</name>
<evidence type="ECO:0000313" key="1">
    <source>
        <dbReference type="EMBL" id="ETS02299.1"/>
    </source>
</evidence>
<sequence>MPSPAISSPLQRQIVTQPVVLLRDRRPAHRAPLWAVIARCIACSAVQRQHNRPSMRCDQVLRRNKRRDVRRYNAPQSHVTMLFALPMQ</sequence>
<proteinExistence type="predicted"/>
<dbReference type="EMBL" id="KI911145">
    <property type="protein sequence ID" value="ETS02299.1"/>
    <property type="molecule type" value="Genomic_DNA"/>
</dbReference>
<dbReference type="AlphaFoldDB" id="A0A024SAD9"/>
<protein>
    <submittedName>
        <fullName evidence="1">Uncharacterized protein</fullName>
    </submittedName>
</protein>
<dbReference type="HOGENOM" id="CLU_2470682_0_0_1"/>
<reference evidence="2" key="1">
    <citation type="journal article" date="2013" name="Ind. Biotechnol.">
        <title>Comparative genomics analysis of Trichoderma reesei strains.</title>
        <authorList>
            <person name="Koike H."/>
            <person name="Aerts A."/>
            <person name="LaButti K."/>
            <person name="Grigoriev I.V."/>
            <person name="Baker S.E."/>
        </authorList>
    </citation>
    <scope>NUCLEOTIDE SEQUENCE [LARGE SCALE GENOMIC DNA]</scope>
    <source>
        <strain evidence="2">ATCC 56765 / BCRC 32924 / NRRL 11460 / Rut C-30</strain>
    </source>
</reference>
<dbReference type="KEGG" id="trr:M419DRAFT_118629"/>
<evidence type="ECO:0000313" key="2">
    <source>
        <dbReference type="Proteomes" id="UP000024376"/>
    </source>
</evidence>
<organism evidence="1 2">
    <name type="scientific">Hypocrea jecorina (strain ATCC 56765 / BCRC 32924 / NRRL 11460 / Rut C-30)</name>
    <name type="common">Trichoderma reesei</name>
    <dbReference type="NCBI Taxonomy" id="1344414"/>
    <lineage>
        <taxon>Eukaryota</taxon>
        <taxon>Fungi</taxon>
        <taxon>Dikarya</taxon>
        <taxon>Ascomycota</taxon>
        <taxon>Pezizomycotina</taxon>
        <taxon>Sordariomycetes</taxon>
        <taxon>Hypocreomycetidae</taxon>
        <taxon>Hypocreales</taxon>
        <taxon>Hypocreaceae</taxon>
        <taxon>Trichoderma</taxon>
    </lineage>
</organism>
<accession>A0A024SAD9</accession>